<dbReference type="InterPro" id="IPR019758">
    <property type="entry name" value="Pept_S26A_signal_pept_1_CS"/>
</dbReference>
<keyword evidence="8" id="KW-0812">Transmembrane</keyword>
<feature type="active site" evidence="7">
    <location>
        <position position="49"/>
    </location>
</feature>
<evidence type="ECO:0000256" key="3">
    <source>
        <dbReference type="ARBA" id="ARBA00009370"/>
    </source>
</evidence>
<dbReference type="SUPFAM" id="SSF51306">
    <property type="entry name" value="LexA/Signal peptidase"/>
    <property type="match status" value="1"/>
</dbReference>
<dbReference type="NCBIfam" id="TIGR02227">
    <property type="entry name" value="sigpep_I_bact"/>
    <property type="match status" value="1"/>
</dbReference>
<dbReference type="PANTHER" id="PTHR43390">
    <property type="entry name" value="SIGNAL PEPTIDASE I"/>
    <property type="match status" value="1"/>
</dbReference>
<evidence type="ECO:0000256" key="7">
    <source>
        <dbReference type="PIRSR" id="PIRSR600223-1"/>
    </source>
</evidence>
<evidence type="ECO:0000256" key="2">
    <source>
        <dbReference type="ARBA" id="ARBA00004401"/>
    </source>
</evidence>
<organism evidence="11 12">
    <name type="scientific">Synechococcus elongatus PCC 11801</name>
    <dbReference type="NCBI Taxonomy" id="2219813"/>
    <lineage>
        <taxon>Bacteria</taxon>
        <taxon>Bacillati</taxon>
        <taxon>Cyanobacteriota</taxon>
        <taxon>Cyanophyceae</taxon>
        <taxon>Synechococcales</taxon>
        <taxon>Synechococcaceae</taxon>
        <taxon>Synechococcus</taxon>
    </lineage>
</organism>
<evidence type="ECO:0000256" key="4">
    <source>
        <dbReference type="ARBA" id="ARBA00013208"/>
    </source>
</evidence>
<dbReference type="GO" id="GO:0005886">
    <property type="term" value="C:plasma membrane"/>
    <property type="evidence" value="ECO:0007669"/>
    <property type="project" value="UniProtKB-SubCell"/>
</dbReference>
<dbReference type="InterPro" id="IPR019533">
    <property type="entry name" value="Peptidase_S26"/>
</dbReference>
<evidence type="ECO:0000256" key="6">
    <source>
        <dbReference type="ARBA" id="ARBA00022801"/>
    </source>
</evidence>
<dbReference type="RefSeq" id="WP_208674901.1">
    <property type="nucleotide sequence ID" value="NZ_CP030139.2"/>
</dbReference>
<reference evidence="11 12" key="1">
    <citation type="journal article" date="2018" name="Sci. Rep.">
        <title>Genome Features and Biochemical Characteristics of a Robust, Fast Growing and Naturally Transformable Cyanobacterium Synechococcus elongatus PCC 11801 Isolated from India.</title>
        <authorList>
            <person name="Jaiswal D."/>
            <person name="Sengupta A."/>
            <person name="Sohoni S."/>
            <person name="Sengupta S."/>
            <person name="Phadnavis A.G."/>
            <person name="Pakrasi H.B."/>
            <person name="Wangikar P.P."/>
        </authorList>
    </citation>
    <scope>NUCLEOTIDE SEQUENCE [LARGE SCALE GENOMIC DNA]</scope>
    <source>
        <strain evidence="11 12">PCC 11801</strain>
    </source>
</reference>
<proteinExistence type="inferred from homology"/>
<dbReference type="InterPro" id="IPR019756">
    <property type="entry name" value="Pept_S26A_signal_pept_1_Ser-AS"/>
</dbReference>
<evidence type="ECO:0000313" key="12">
    <source>
        <dbReference type="Proteomes" id="UP000267249"/>
    </source>
</evidence>
<keyword evidence="6 8" id="KW-0378">Hydrolase</keyword>
<comment type="subcellular location">
    <subcellularLocation>
        <location evidence="2">Cell membrane</location>
        <topology evidence="2">Single-pass type II membrane protein</topology>
    </subcellularLocation>
    <subcellularLocation>
        <location evidence="9">Membrane</location>
        <topology evidence="9">Single-pass type II membrane protein</topology>
    </subcellularLocation>
</comment>
<evidence type="ECO:0000313" key="11">
    <source>
        <dbReference type="EMBL" id="AZB71529.1"/>
    </source>
</evidence>
<sequence length="202" mass="22786">MTIPDSVTPWWQQLWQSQKDNLRLLLLAAVLALLIRGWIAEPRFIPSDSMLPTLHVGDRLIVEKVSYQMHPPRPGDIVVFQPPPVLQQVGYRADQAFIKRVIAQPGQTVQVHQGQVLVDGNPLTEPYLAEPPAYEWGPYLVPEGGLFVMGDNRNNSNDSHIWGFLPEGNVIGRAWLRFWPLDRWGRVNTAIATPLESTTPLS</sequence>
<evidence type="ECO:0000256" key="1">
    <source>
        <dbReference type="ARBA" id="ARBA00000677"/>
    </source>
</evidence>
<comment type="catalytic activity">
    <reaction evidence="1 8">
        <text>Cleavage of hydrophobic, N-terminal signal or leader sequences from secreted and periplasmic proteins.</text>
        <dbReference type="EC" id="3.4.21.89"/>
    </reaction>
</comment>
<dbReference type="PRINTS" id="PR00727">
    <property type="entry name" value="LEADERPTASE"/>
</dbReference>
<accession>A0AAN1QLD0</accession>
<dbReference type="PANTHER" id="PTHR43390:SF1">
    <property type="entry name" value="CHLOROPLAST PROCESSING PEPTIDASE"/>
    <property type="match status" value="1"/>
</dbReference>
<dbReference type="InterPro" id="IPR036286">
    <property type="entry name" value="LexA/Signal_pep-like_sf"/>
</dbReference>
<evidence type="ECO:0000256" key="5">
    <source>
        <dbReference type="ARBA" id="ARBA00022670"/>
    </source>
</evidence>
<dbReference type="Proteomes" id="UP000267249">
    <property type="component" value="Chromosome"/>
</dbReference>
<comment type="similarity">
    <text evidence="3 9">Belongs to the peptidase S26 family.</text>
</comment>
<dbReference type="GO" id="GO:0009003">
    <property type="term" value="F:signal peptidase activity"/>
    <property type="evidence" value="ECO:0007669"/>
    <property type="project" value="UniProtKB-EC"/>
</dbReference>
<keyword evidence="8" id="KW-1133">Transmembrane helix</keyword>
<protein>
    <recommendedName>
        <fullName evidence="4 8">Signal peptidase I</fullName>
        <ecNumber evidence="4 8">3.4.21.89</ecNumber>
    </recommendedName>
</protein>
<dbReference type="PROSITE" id="PS00761">
    <property type="entry name" value="SPASE_I_3"/>
    <property type="match status" value="1"/>
</dbReference>
<keyword evidence="5 8" id="KW-0645">Protease</keyword>
<dbReference type="InterPro" id="IPR000223">
    <property type="entry name" value="Pept_S26A_signal_pept_1"/>
</dbReference>
<feature type="transmembrane region" description="Helical" evidence="8">
    <location>
        <begin position="21"/>
        <end position="39"/>
    </location>
</feature>
<keyword evidence="8" id="KW-0472">Membrane</keyword>
<dbReference type="GO" id="GO:0006465">
    <property type="term" value="P:signal peptide processing"/>
    <property type="evidence" value="ECO:0007669"/>
    <property type="project" value="InterPro"/>
</dbReference>
<dbReference type="CDD" id="cd06530">
    <property type="entry name" value="S26_SPase_I"/>
    <property type="match status" value="1"/>
</dbReference>
<dbReference type="EMBL" id="CP030139">
    <property type="protein sequence ID" value="AZB71529.1"/>
    <property type="molecule type" value="Genomic_DNA"/>
</dbReference>
<dbReference type="InterPro" id="IPR019757">
    <property type="entry name" value="Pept_S26A_signal_pept_1_Lys-AS"/>
</dbReference>
<name>A0AAN1QLD0_SYNEL</name>
<evidence type="ECO:0000256" key="8">
    <source>
        <dbReference type="RuleBase" id="RU003993"/>
    </source>
</evidence>
<feature type="domain" description="Peptidase S26" evidence="10">
    <location>
        <begin position="22"/>
        <end position="179"/>
    </location>
</feature>
<gene>
    <name evidence="11" type="primary">lepB</name>
    <name evidence="11" type="ORF">DOP62_01210</name>
</gene>
<dbReference type="EC" id="3.4.21.89" evidence="4 8"/>
<dbReference type="GO" id="GO:0004252">
    <property type="term" value="F:serine-type endopeptidase activity"/>
    <property type="evidence" value="ECO:0007669"/>
    <property type="project" value="InterPro"/>
</dbReference>
<feature type="active site" evidence="7">
    <location>
        <position position="99"/>
    </location>
</feature>
<dbReference type="Gene3D" id="2.10.109.10">
    <property type="entry name" value="Umud Fragment, subunit A"/>
    <property type="match status" value="1"/>
</dbReference>
<dbReference type="AlphaFoldDB" id="A0AAN1QLD0"/>
<evidence type="ECO:0000259" key="10">
    <source>
        <dbReference type="Pfam" id="PF10502"/>
    </source>
</evidence>
<evidence type="ECO:0000256" key="9">
    <source>
        <dbReference type="RuleBase" id="RU362042"/>
    </source>
</evidence>
<dbReference type="PROSITE" id="PS00760">
    <property type="entry name" value="SPASE_I_2"/>
    <property type="match status" value="1"/>
</dbReference>
<dbReference type="PROSITE" id="PS00501">
    <property type="entry name" value="SPASE_I_1"/>
    <property type="match status" value="1"/>
</dbReference>
<dbReference type="Pfam" id="PF10502">
    <property type="entry name" value="Peptidase_S26"/>
    <property type="match status" value="1"/>
</dbReference>